<reference evidence="1 2" key="1">
    <citation type="submission" date="2019-09" db="EMBL/GenBank/DDBJ databases">
        <title>Segnochrobactrum spirostomi gen. nov., sp. nov., isolated from the ciliate Spirostomum cf. yagiui and description of a novel family, Segnochrobactraceae fam. nov. within the order Rhizobiales of the class Alphaproteobacteria.</title>
        <authorList>
            <person name="Akter S."/>
            <person name="Shazib S.U.A."/>
            <person name="Shin M.K."/>
        </authorList>
    </citation>
    <scope>NUCLEOTIDE SEQUENCE [LARGE SCALE GENOMIC DNA]</scope>
    <source>
        <strain evidence="1 2">Sp-1</strain>
    </source>
</reference>
<dbReference type="Gene3D" id="2.130.10.10">
    <property type="entry name" value="YVTN repeat-like/Quinoprotein amine dehydrogenase"/>
    <property type="match status" value="1"/>
</dbReference>
<dbReference type="InterPro" id="IPR008311">
    <property type="entry name" value="UCP028101"/>
</dbReference>
<dbReference type="PROSITE" id="PS51318">
    <property type="entry name" value="TAT"/>
    <property type="match status" value="1"/>
</dbReference>
<comment type="caution">
    <text evidence="1">The sequence shown here is derived from an EMBL/GenBank/DDBJ whole genome shotgun (WGS) entry which is preliminary data.</text>
</comment>
<keyword evidence="2" id="KW-1185">Reference proteome</keyword>
<dbReference type="EMBL" id="VWNA01000001">
    <property type="protein sequence ID" value="MQT13846.1"/>
    <property type="molecule type" value="Genomic_DNA"/>
</dbReference>
<dbReference type="InterPro" id="IPR015943">
    <property type="entry name" value="WD40/YVTN_repeat-like_dom_sf"/>
</dbReference>
<dbReference type="Proteomes" id="UP000332515">
    <property type="component" value="Unassembled WGS sequence"/>
</dbReference>
<name>A0A6A7Y514_9HYPH</name>
<sequence length="366" mass="38910">MRSMEIDRRAFLVAAAGAVAVLPSLGRIARAADAEPLYASCCKTPDGQFAVVILDAAGTVRRTELLAGRGHSLAMDRQGRWCVAFARRPGTFALAVDRASGTAVHAFETPSDRHFEGHGAFSPDGRLLYATENAFDDGVAVVGVYDATGGFRRIGELPGHGIGSHELLLAPDGRSLVVANGGIATHPDYPRAKLDLDAMEPSIAWIDRDTGDLVERVDPPAALKELSLRHMAVDAAGQAWIGCQWQGDQANPVPLLAVYRRGEPLAFVDLPDEARIGLQQYVGSVAADVTGRRIVIASPVGGTVLTFDAASRRLLAKEDLVDGCGAAPFEAGFLLTSGRGTLLREGGHGSERIETPYSWDNHIRSI</sequence>
<evidence type="ECO:0000313" key="2">
    <source>
        <dbReference type="Proteomes" id="UP000332515"/>
    </source>
</evidence>
<dbReference type="InterPro" id="IPR011044">
    <property type="entry name" value="Quino_amine_DH_bsu"/>
</dbReference>
<dbReference type="InterPro" id="IPR006311">
    <property type="entry name" value="TAT_signal"/>
</dbReference>
<accession>A0A6A7Y514</accession>
<gene>
    <name evidence="1" type="ORF">F0357_14595</name>
</gene>
<dbReference type="PIRSF" id="PIRSF028101">
    <property type="entry name" value="UCP028101"/>
    <property type="match status" value="1"/>
</dbReference>
<dbReference type="Pfam" id="PF07433">
    <property type="entry name" value="DUF1513"/>
    <property type="match status" value="1"/>
</dbReference>
<organism evidence="1 2">
    <name type="scientific">Segnochrobactrum spirostomi</name>
    <dbReference type="NCBI Taxonomy" id="2608987"/>
    <lineage>
        <taxon>Bacteria</taxon>
        <taxon>Pseudomonadati</taxon>
        <taxon>Pseudomonadota</taxon>
        <taxon>Alphaproteobacteria</taxon>
        <taxon>Hyphomicrobiales</taxon>
        <taxon>Segnochrobactraceae</taxon>
        <taxon>Segnochrobactrum</taxon>
    </lineage>
</organism>
<dbReference type="SUPFAM" id="SSF50969">
    <property type="entry name" value="YVTN repeat-like/Quinoprotein amine dehydrogenase"/>
    <property type="match status" value="1"/>
</dbReference>
<proteinExistence type="predicted"/>
<protein>
    <submittedName>
        <fullName evidence="1">DUF1513 domain-containing protein</fullName>
    </submittedName>
</protein>
<evidence type="ECO:0000313" key="1">
    <source>
        <dbReference type="EMBL" id="MQT13846.1"/>
    </source>
</evidence>
<dbReference type="AlphaFoldDB" id="A0A6A7Y514"/>